<dbReference type="EMBL" id="CP036275">
    <property type="protein sequence ID" value="QDU40817.1"/>
    <property type="molecule type" value="Genomic_DNA"/>
</dbReference>
<dbReference type="OrthoDB" id="225378at2"/>
<feature type="compositionally biased region" description="Pro residues" evidence="1">
    <location>
        <begin position="51"/>
        <end position="65"/>
    </location>
</feature>
<feature type="signal peptide" evidence="2">
    <location>
        <begin position="1"/>
        <end position="22"/>
    </location>
</feature>
<protein>
    <submittedName>
        <fullName evidence="3">Uncharacterized protein</fullName>
    </submittedName>
</protein>
<organism evidence="3 4">
    <name type="scientific">Maioricimonas rarisocia</name>
    <dbReference type="NCBI Taxonomy" id="2528026"/>
    <lineage>
        <taxon>Bacteria</taxon>
        <taxon>Pseudomonadati</taxon>
        <taxon>Planctomycetota</taxon>
        <taxon>Planctomycetia</taxon>
        <taxon>Planctomycetales</taxon>
        <taxon>Planctomycetaceae</taxon>
        <taxon>Maioricimonas</taxon>
    </lineage>
</organism>
<dbReference type="AlphaFoldDB" id="A0A517ZEA7"/>
<reference evidence="3 4" key="1">
    <citation type="submission" date="2019-02" db="EMBL/GenBank/DDBJ databases">
        <title>Deep-cultivation of Planctomycetes and their phenomic and genomic characterization uncovers novel biology.</title>
        <authorList>
            <person name="Wiegand S."/>
            <person name="Jogler M."/>
            <person name="Boedeker C."/>
            <person name="Pinto D."/>
            <person name="Vollmers J."/>
            <person name="Rivas-Marin E."/>
            <person name="Kohn T."/>
            <person name="Peeters S.H."/>
            <person name="Heuer A."/>
            <person name="Rast P."/>
            <person name="Oberbeckmann S."/>
            <person name="Bunk B."/>
            <person name="Jeske O."/>
            <person name="Meyerdierks A."/>
            <person name="Storesund J.E."/>
            <person name="Kallscheuer N."/>
            <person name="Luecker S."/>
            <person name="Lage O.M."/>
            <person name="Pohl T."/>
            <person name="Merkel B.J."/>
            <person name="Hornburger P."/>
            <person name="Mueller R.-W."/>
            <person name="Bruemmer F."/>
            <person name="Labrenz M."/>
            <person name="Spormann A.M."/>
            <person name="Op den Camp H."/>
            <person name="Overmann J."/>
            <person name="Amann R."/>
            <person name="Jetten M.S.M."/>
            <person name="Mascher T."/>
            <person name="Medema M.H."/>
            <person name="Devos D.P."/>
            <person name="Kaster A.-K."/>
            <person name="Ovreas L."/>
            <person name="Rohde M."/>
            <person name="Galperin M.Y."/>
            <person name="Jogler C."/>
        </authorList>
    </citation>
    <scope>NUCLEOTIDE SEQUENCE [LARGE SCALE GENOMIC DNA]</scope>
    <source>
        <strain evidence="3 4">Mal4</strain>
    </source>
</reference>
<keyword evidence="4" id="KW-1185">Reference proteome</keyword>
<feature type="chain" id="PRO_5022205851" evidence="2">
    <location>
        <begin position="23"/>
        <end position="562"/>
    </location>
</feature>
<gene>
    <name evidence="3" type="ORF">Mal4_51790</name>
</gene>
<accession>A0A517ZEA7</accession>
<dbReference type="RefSeq" id="WP_145372068.1">
    <property type="nucleotide sequence ID" value="NZ_CP036275.1"/>
</dbReference>
<evidence type="ECO:0000313" key="4">
    <source>
        <dbReference type="Proteomes" id="UP000320496"/>
    </source>
</evidence>
<sequence precursor="true">MYFRLRGRSALLAAVLAIPTMAAPVAAADCAPFGTGNNYYTHPHATPGYCPPGTPAAPPTEPPMAPGDKPMTDPMADPMGDQPQDQQQQPQAQQPQQQPQLAQPTFTPSAPTTAASSPSSLAPNMIGDFFGAGGSQAVIPYIQFGFPGNPATPLAPLGPDVRFNVSAGPGSTTVYSVDSLAAINADPNVDMVGNQFDLQENSDITSAVQSLTGLPLVFIHSDATLVSNDTLNPGVSLFDAYNLDASYGYIVDVPNPSAGGSVGRQKIGENTSPMPRDRVFFNYSFFENTNLARGGPNVHRFTPGFEKTFLDGDMSFELRTPFASTVGSDVIAGGAVNDDEVEFGNLTMYLKALLFETQTAALSAGLGVAVPTASDASVKLPNGQRLVGIENNSVHLLPFIGGLYTPSERFFAQGFLQLDVDANGNAVYADPDGMGLRKIGTAQDQTYLFLDLAVGYWVYLNPNSSGHLRGLAPTLEMHYNAALTSTDVVRSGGLQVGRDAGDVQLVNGVVGMTALLGQGSTLTAGYAVPLGGGNDQQFDGELRVMLNVFFGGSRDRLRRAQF</sequence>
<evidence type="ECO:0000256" key="1">
    <source>
        <dbReference type="SAM" id="MobiDB-lite"/>
    </source>
</evidence>
<proteinExistence type="predicted"/>
<keyword evidence="2" id="KW-0732">Signal</keyword>
<dbReference type="Proteomes" id="UP000320496">
    <property type="component" value="Chromosome"/>
</dbReference>
<feature type="compositionally biased region" description="Low complexity" evidence="1">
    <location>
        <begin position="81"/>
        <end position="119"/>
    </location>
</feature>
<evidence type="ECO:0000313" key="3">
    <source>
        <dbReference type="EMBL" id="QDU40817.1"/>
    </source>
</evidence>
<feature type="region of interest" description="Disordered" evidence="1">
    <location>
        <begin position="51"/>
        <end position="119"/>
    </location>
</feature>
<evidence type="ECO:0000256" key="2">
    <source>
        <dbReference type="SAM" id="SignalP"/>
    </source>
</evidence>
<name>A0A517ZEA7_9PLAN</name>
<dbReference type="KEGG" id="mri:Mal4_51790"/>